<name>A0A0U1HSX7_YERRO</name>
<evidence type="ECO:0000256" key="1">
    <source>
        <dbReference type="ARBA" id="ARBA00022553"/>
    </source>
</evidence>
<dbReference type="SMART" id="SM00421">
    <property type="entry name" value="HTH_LUXR"/>
    <property type="match status" value="1"/>
</dbReference>
<dbReference type="CDD" id="cd17535">
    <property type="entry name" value="REC_NarL-like"/>
    <property type="match status" value="1"/>
</dbReference>
<evidence type="ECO:0000256" key="4">
    <source>
        <dbReference type="ARBA" id="ARBA00023125"/>
    </source>
</evidence>
<evidence type="ECO:0000256" key="3">
    <source>
        <dbReference type="ARBA" id="ARBA00023015"/>
    </source>
</evidence>
<dbReference type="AlphaFoldDB" id="A0A0U1HSX7"/>
<keyword evidence="5" id="KW-0804">Transcription</keyword>
<dbReference type="PROSITE" id="PS00622">
    <property type="entry name" value="HTH_LUXR_1"/>
    <property type="match status" value="1"/>
</dbReference>
<dbReference type="InterPro" id="IPR000792">
    <property type="entry name" value="Tscrpt_reg_LuxR_C"/>
</dbReference>
<protein>
    <submittedName>
        <fullName evidence="9">Putative two-component response regulator</fullName>
    </submittedName>
</protein>
<keyword evidence="4" id="KW-0238">DNA-binding</keyword>
<evidence type="ECO:0000259" key="7">
    <source>
        <dbReference type="PROSITE" id="PS50043"/>
    </source>
</evidence>
<dbReference type="Gene3D" id="3.40.50.2300">
    <property type="match status" value="1"/>
</dbReference>
<dbReference type="InterPro" id="IPR001789">
    <property type="entry name" value="Sig_transdc_resp-reg_receiver"/>
</dbReference>
<dbReference type="GO" id="GO:0000160">
    <property type="term" value="P:phosphorelay signal transduction system"/>
    <property type="evidence" value="ECO:0007669"/>
    <property type="project" value="InterPro"/>
</dbReference>
<evidence type="ECO:0000313" key="9">
    <source>
        <dbReference type="EMBL" id="CQI90166.1"/>
    </source>
</evidence>
<dbReference type="InterPro" id="IPR011006">
    <property type="entry name" value="CheY-like_superfamily"/>
</dbReference>
<dbReference type="EMBL" id="CTKE01000008">
    <property type="protein sequence ID" value="CQI90166.1"/>
    <property type="molecule type" value="Genomic_DNA"/>
</dbReference>
<evidence type="ECO:0000259" key="8">
    <source>
        <dbReference type="PROSITE" id="PS50110"/>
    </source>
</evidence>
<gene>
    <name evidence="9" type="primary">evgA_1</name>
    <name evidence="9" type="ORF">ERS008555_01976</name>
</gene>
<sequence length="210" mass="22745">MSEAQPLNAFIVDDHPLARMAIKNLLESEGINVIGESGDGAEALLQVALHQSDMVIVDVDIPTMSGIEVVEQLRKQQFSQIIIVVSAKNDLFYGKRSADAGANAFISKKEGMANIIAAVHAAQNGYSYFPFSINGFVDSLSLEQEMLASLSSQEIKVLRFLLSGADNMQIAAAMFISNKTVSTYKRRLMEKLGCGSLADLLAFANRNKIG</sequence>
<dbReference type="STRING" id="29485.CH64_360"/>
<dbReference type="SUPFAM" id="SSF46894">
    <property type="entry name" value="C-terminal effector domain of the bipartite response regulators"/>
    <property type="match status" value="1"/>
</dbReference>
<evidence type="ECO:0000256" key="2">
    <source>
        <dbReference type="ARBA" id="ARBA00023012"/>
    </source>
</evidence>
<feature type="modified residue" description="4-aspartylphosphate" evidence="6">
    <location>
        <position position="58"/>
    </location>
</feature>
<dbReference type="InterPro" id="IPR058245">
    <property type="entry name" value="NreC/VraR/RcsB-like_REC"/>
</dbReference>
<evidence type="ECO:0000313" key="10">
    <source>
        <dbReference type="Proteomes" id="UP000042054"/>
    </source>
</evidence>
<dbReference type="PANTHER" id="PTHR43214:SF41">
    <property type="entry name" value="NITRATE_NITRITE RESPONSE REGULATOR PROTEIN NARP"/>
    <property type="match status" value="1"/>
</dbReference>
<dbReference type="PANTHER" id="PTHR43214">
    <property type="entry name" value="TWO-COMPONENT RESPONSE REGULATOR"/>
    <property type="match status" value="1"/>
</dbReference>
<dbReference type="Pfam" id="PF00072">
    <property type="entry name" value="Response_reg"/>
    <property type="match status" value="1"/>
</dbReference>
<dbReference type="PROSITE" id="PS50110">
    <property type="entry name" value="RESPONSE_REGULATORY"/>
    <property type="match status" value="1"/>
</dbReference>
<reference evidence="10" key="1">
    <citation type="submission" date="2015-03" db="EMBL/GenBank/DDBJ databases">
        <authorList>
            <consortium name="Pathogen Informatics"/>
            <person name="Murphy D."/>
        </authorList>
    </citation>
    <scope>NUCLEOTIDE SEQUENCE [LARGE SCALE GENOMIC DNA]</scope>
    <source>
        <strain evidence="10">68/02</strain>
    </source>
</reference>
<accession>A0A0U1HSX7</accession>
<dbReference type="InterPro" id="IPR016032">
    <property type="entry name" value="Sig_transdc_resp-reg_C-effctor"/>
</dbReference>
<dbReference type="GO" id="GO:0003677">
    <property type="term" value="F:DNA binding"/>
    <property type="evidence" value="ECO:0007669"/>
    <property type="project" value="UniProtKB-KW"/>
</dbReference>
<dbReference type="NCBIfam" id="NF007419">
    <property type="entry name" value="PRK09958.1"/>
    <property type="match status" value="1"/>
</dbReference>
<dbReference type="PRINTS" id="PR00038">
    <property type="entry name" value="HTHLUXR"/>
</dbReference>
<evidence type="ECO:0000256" key="5">
    <source>
        <dbReference type="ARBA" id="ARBA00023163"/>
    </source>
</evidence>
<keyword evidence="3" id="KW-0805">Transcription regulation</keyword>
<keyword evidence="2" id="KW-0902">Two-component regulatory system</keyword>
<dbReference type="SUPFAM" id="SSF52172">
    <property type="entry name" value="CheY-like"/>
    <property type="match status" value="1"/>
</dbReference>
<dbReference type="PROSITE" id="PS50043">
    <property type="entry name" value="HTH_LUXR_2"/>
    <property type="match status" value="1"/>
</dbReference>
<proteinExistence type="predicted"/>
<dbReference type="InterPro" id="IPR036388">
    <property type="entry name" value="WH-like_DNA-bd_sf"/>
</dbReference>
<dbReference type="InterPro" id="IPR039420">
    <property type="entry name" value="WalR-like"/>
</dbReference>
<keyword evidence="1 6" id="KW-0597">Phosphoprotein</keyword>
<dbReference type="Pfam" id="PF00196">
    <property type="entry name" value="GerE"/>
    <property type="match status" value="1"/>
</dbReference>
<dbReference type="Proteomes" id="UP000042054">
    <property type="component" value="Unassembled WGS sequence"/>
</dbReference>
<evidence type="ECO:0000256" key="6">
    <source>
        <dbReference type="PROSITE-ProRule" id="PRU00169"/>
    </source>
</evidence>
<dbReference type="GO" id="GO:0006355">
    <property type="term" value="P:regulation of DNA-templated transcription"/>
    <property type="evidence" value="ECO:0007669"/>
    <property type="project" value="InterPro"/>
</dbReference>
<dbReference type="CDD" id="cd06170">
    <property type="entry name" value="LuxR_C_like"/>
    <property type="match status" value="1"/>
</dbReference>
<organism evidence="9 10">
    <name type="scientific">Yersinia rohdei</name>
    <dbReference type="NCBI Taxonomy" id="29485"/>
    <lineage>
        <taxon>Bacteria</taxon>
        <taxon>Pseudomonadati</taxon>
        <taxon>Pseudomonadota</taxon>
        <taxon>Gammaproteobacteria</taxon>
        <taxon>Enterobacterales</taxon>
        <taxon>Yersiniaceae</taxon>
        <taxon>Yersinia</taxon>
    </lineage>
</organism>
<feature type="domain" description="Response regulatory" evidence="8">
    <location>
        <begin position="8"/>
        <end position="123"/>
    </location>
</feature>
<dbReference type="SMART" id="SM00448">
    <property type="entry name" value="REC"/>
    <property type="match status" value="1"/>
</dbReference>
<dbReference type="InterPro" id="IPR058244">
    <property type="entry name" value="EvgA"/>
</dbReference>
<feature type="domain" description="HTH luxR-type" evidence="7">
    <location>
        <begin position="143"/>
        <end position="208"/>
    </location>
</feature>
<dbReference type="Gene3D" id="1.10.10.10">
    <property type="entry name" value="Winged helix-like DNA-binding domain superfamily/Winged helix DNA-binding domain"/>
    <property type="match status" value="1"/>
</dbReference>